<evidence type="ECO:0000313" key="2">
    <source>
        <dbReference type="Proteomes" id="UP001597063"/>
    </source>
</evidence>
<evidence type="ECO:0000313" key="1">
    <source>
        <dbReference type="EMBL" id="MFD0688827.1"/>
    </source>
</evidence>
<reference evidence="2" key="1">
    <citation type="journal article" date="2019" name="Int. J. Syst. Evol. Microbiol.">
        <title>The Global Catalogue of Microorganisms (GCM) 10K type strain sequencing project: providing services to taxonomists for standard genome sequencing and annotation.</title>
        <authorList>
            <consortium name="The Broad Institute Genomics Platform"/>
            <consortium name="The Broad Institute Genome Sequencing Center for Infectious Disease"/>
            <person name="Wu L."/>
            <person name="Ma J."/>
        </authorList>
    </citation>
    <scope>NUCLEOTIDE SEQUENCE [LARGE SCALE GENOMIC DNA]</scope>
    <source>
        <strain evidence="2">JCM 9371</strain>
    </source>
</reference>
<organism evidence="1 2">
    <name type="scientific">Actinomadura fibrosa</name>
    <dbReference type="NCBI Taxonomy" id="111802"/>
    <lineage>
        <taxon>Bacteria</taxon>
        <taxon>Bacillati</taxon>
        <taxon>Actinomycetota</taxon>
        <taxon>Actinomycetes</taxon>
        <taxon>Streptosporangiales</taxon>
        <taxon>Thermomonosporaceae</taxon>
        <taxon>Actinomadura</taxon>
    </lineage>
</organism>
<proteinExistence type="predicted"/>
<dbReference type="Proteomes" id="UP001597063">
    <property type="component" value="Unassembled WGS sequence"/>
</dbReference>
<name>A0ABW2XSM5_9ACTN</name>
<gene>
    <name evidence="1" type="ORF">ACFQZM_30335</name>
</gene>
<accession>A0ABW2XSM5</accession>
<dbReference type="SUPFAM" id="SSF53187">
    <property type="entry name" value="Zn-dependent exopeptidases"/>
    <property type="match status" value="1"/>
</dbReference>
<sequence length="398" mass="40234">MSFERFLHPVSPAGRPDEEALSAAVRPLAAIERPPCSPGEREAAHLIADRLLGLGAAARVEEVPARGPRARPAGALAGLAALAGLLGGLLGPWPRAARVLGALGGTAAALGTAAELSGGARSAPTVPVPVPVRVRRRTACNVVAGLGDASAPRTLVVVAHHGAVPRPGSLAVPERFRHVPVWWTAVAGPVLVAFGAVAGRRAVRVTGTALSAAVAVAAGAAALVRRPVPGSDDGLTGVPVLVALAESVHRRPLHGLRIVLLSAGGDPAWQDGAAGFALSHFPSLARTTTWFLVLDGVGSGELVLLGAEGRLRGRAYDPAFGELIARCAVEQGLALRRVPRSFGGSAGSVPLRAGYTAACLTSTARQGAGPRDGADYRCVADATQLTEAVARALAAATH</sequence>
<keyword evidence="2" id="KW-1185">Reference proteome</keyword>
<dbReference type="EMBL" id="JBHTGP010000015">
    <property type="protein sequence ID" value="MFD0688827.1"/>
    <property type="molecule type" value="Genomic_DNA"/>
</dbReference>
<dbReference type="Gene3D" id="3.40.630.10">
    <property type="entry name" value="Zn peptidases"/>
    <property type="match status" value="1"/>
</dbReference>
<comment type="caution">
    <text evidence="1">The sequence shown here is derived from an EMBL/GenBank/DDBJ whole genome shotgun (WGS) entry which is preliminary data.</text>
</comment>
<dbReference type="RefSeq" id="WP_378324332.1">
    <property type="nucleotide sequence ID" value="NZ_JBHTGP010000015.1"/>
</dbReference>
<protein>
    <submittedName>
        <fullName evidence="1">Peptidase M28</fullName>
    </submittedName>
</protein>